<dbReference type="AlphaFoldDB" id="A0A835BBB7"/>
<dbReference type="GO" id="GO:0046475">
    <property type="term" value="P:glycerophospholipid catabolic process"/>
    <property type="evidence" value="ECO:0007669"/>
    <property type="project" value="TreeGrafter"/>
</dbReference>
<dbReference type="InterPro" id="IPR017946">
    <property type="entry name" value="PLC-like_Pdiesterase_TIM-brl"/>
</dbReference>
<dbReference type="SUPFAM" id="SSF51695">
    <property type="entry name" value="PLC-like phosphodiesterases"/>
    <property type="match status" value="1"/>
</dbReference>
<dbReference type="GO" id="GO:0008889">
    <property type="term" value="F:glycerophosphodiester phosphodiesterase activity"/>
    <property type="evidence" value="ECO:0007669"/>
    <property type="project" value="UniProtKB-EC"/>
</dbReference>
<dbReference type="PROSITE" id="PS51704">
    <property type="entry name" value="GP_PDE"/>
    <property type="match status" value="1"/>
</dbReference>
<dbReference type="Gene3D" id="3.20.20.190">
    <property type="entry name" value="Phosphatidylinositol (PI) phosphodiesterase"/>
    <property type="match status" value="1"/>
</dbReference>
<comment type="catalytic activity">
    <reaction evidence="5">
        <text>a sn-glycero-3-phosphodiester + H2O = an alcohol + sn-glycerol 3-phosphate + H(+)</text>
        <dbReference type="Rhea" id="RHEA:12969"/>
        <dbReference type="ChEBI" id="CHEBI:15377"/>
        <dbReference type="ChEBI" id="CHEBI:15378"/>
        <dbReference type="ChEBI" id="CHEBI:30879"/>
        <dbReference type="ChEBI" id="CHEBI:57597"/>
        <dbReference type="ChEBI" id="CHEBI:83408"/>
        <dbReference type="EC" id="3.1.4.46"/>
    </reaction>
</comment>
<feature type="domain" description="GP-PDE" evidence="6">
    <location>
        <begin position="41"/>
        <end position="342"/>
    </location>
</feature>
<evidence type="ECO:0000256" key="2">
    <source>
        <dbReference type="ARBA" id="ARBA00012247"/>
    </source>
</evidence>
<organism evidence="7 8">
    <name type="scientific">Digitaria exilis</name>
    <dbReference type="NCBI Taxonomy" id="1010633"/>
    <lineage>
        <taxon>Eukaryota</taxon>
        <taxon>Viridiplantae</taxon>
        <taxon>Streptophyta</taxon>
        <taxon>Embryophyta</taxon>
        <taxon>Tracheophyta</taxon>
        <taxon>Spermatophyta</taxon>
        <taxon>Magnoliopsida</taxon>
        <taxon>Liliopsida</taxon>
        <taxon>Poales</taxon>
        <taxon>Poaceae</taxon>
        <taxon>PACMAD clade</taxon>
        <taxon>Panicoideae</taxon>
        <taxon>Panicodae</taxon>
        <taxon>Paniceae</taxon>
        <taxon>Anthephorinae</taxon>
        <taxon>Digitaria</taxon>
    </lineage>
</organism>
<keyword evidence="4" id="KW-0378">Hydrolase</keyword>
<name>A0A835BBB7_9POAL</name>
<proteinExistence type="inferred from homology"/>
<accession>A0A835BBB7</accession>
<dbReference type="PANTHER" id="PTHR22958:SF1">
    <property type="entry name" value="GLYCEROPHOSPHOCHOLINE PHOSPHODIESTERASE GPCPD1"/>
    <property type="match status" value="1"/>
</dbReference>
<keyword evidence="3" id="KW-0319">Glycerol metabolism</keyword>
<evidence type="ECO:0000256" key="5">
    <source>
        <dbReference type="ARBA" id="ARBA00047512"/>
    </source>
</evidence>
<dbReference type="GO" id="GO:0006071">
    <property type="term" value="P:glycerol metabolic process"/>
    <property type="evidence" value="ECO:0007669"/>
    <property type="project" value="UniProtKB-KW"/>
</dbReference>
<dbReference type="Proteomes" id="UP000636709">
    <property type="component" value="Unassembled WGS sequence"/>
</dbReference>
<dbReference type="OrthoDB" id="1058301at2759"/>
<dbReference type="EMBL" id="JACEFO010001924">
    <property type="protein sequence ID" value="KAF8693234.1"/>
    <property type="molecule type" value="Genomic_DNA"/>
</dbReference>
<sequence>MALLKAARVADVPNLDVVAPGLVVEADAAVAVRKGGAGGRFSVIGHRGKGMNALASADRRLQEVRENTVRSFNDAARFPVDYVEFDVQVTKDGCPIIFHDNFILTEEYGNISQKRVTDLQLEDFIQYGPQNEQGKIGKPLLRKMKDGRLLNWNVQSEDALCTLQEAFEKVNPRLGFNVELKFDDNLEYQEEELTRILQAILKACVTTICSCIFFNVIFEYAKDRPILFSSFQPDAAQLMRKLQSTYPVYFLTNGGTEIYTDVRRNSLEEAIKLCLGSGLQGIVSEARGIFRHPAAVPKIKEANLSLLTYGTLNNVPEAVYMQHLMGVNGVIVDLVPEITEAVSELIAPPEPEPEVEKLNNGQATKGAATPNFSQREISFLLRLIPELVQ</sequence>
<dbReference type="FunFam" id="3.20.20.190:FF:000034">
    <property type="entry name" value="Glycerophosphodiester phosphodiesterase GDPD2"/>
    <property type="match status" value="1"/>
</dbReference>
<dbReference type="EC" id="3.1.4.46" evidence="2"/>
<reference evidence="7" key="1">
    <citation type="submission" date="2020-07" db="EMBL/GenBank/DDBJ databases">
        <title>Genome sequence and genetic diversity analysis of an under-domesticated orphan crop, white fonio (Digitaria exilis).</title>
        <authorList>
            <person name="Bennetzen J.L."/>
            <person name="Chen S."/>
            <person name="Ma X."/>
            <person name="Wang X."/>
            <person name="Yssel A.E.J."/>
            <person name="Chaluvadi S.R."/>
            <person name="Johnson M."/>
            <person name="Gangashetty P."/>
            <person name="Hamidou F."/>
            <person name="Sanogo M.D."/>
            <person name="Zwaenepoel A."/>
            <person name="Wallace J."/>
            <person name="Van De Peer Y."/>
            <person name="Van Deynze A."/>
        </authorList>
    </citation>
    <scope>NUCLEOTIDE SEQUENCE</scope>
    <source>
        <tissue evidence="7">Leaves</tissue>
    </source>
</reference>
<dbReference type="PANTHER" id="PTHR22958">
    <property type="entry name" value="GLYCEROPHOSPHORYL DIESTER PHOSPHODIESTERASE"/>
    <property type="match status" value="1"/>
</dbReference>
<evidence type="ECO:0000313" key="8">
    <source>
        <dbReference type="Proteomes" id="UP000636709"/>
    </source>
</evidence>
<evidence type="ECO:0000256" key="3">
    <source>
        <dbReference type="ARBA" id="ARBA00022798"/>
    </source>
</evidence>
<comment type="caution">
    <text evidence="7">The sequence shown here is derived from an EMBL/GenBank/DDBJ whole genome shotgun (WGS) entry which is preliminary data.</text>
</comment>
<dbReference type="InterPro" id="IPR030395">
    <property type="entry name" value="GP_PDE_dom"/>
</dbReference>
<evidence type="ECO:0000313" key="7">
    <source>
        <dbReference type="EMBL" id="KAF8693234.1"/>
    </source>
</evidence>
<comment type="similarity">
    <text evidence="1">Belongs to the glycerophosphoryl diester phosphodiesterase family.</text>
</comment>
<evidence type="ECO:0000259" key="6">
    <source>
        <dbReference type="PROSITE" id="PS51704"/>
    </source>
</evidence>
<evidence type="ECO:0000256" key="4">
    <source>
        <dbReference type="ARBA" id="ARBA00022801"/>
    </source>
</evidence>
<dbReference type="InterPro" id="IPR051578">
    <property type="entry name" value="GDPD"/>
</dbReference>
<evidence type="ECO:0000256" key="1">
    <source>
        <dbReference type="ARBA" id="ARBA00007277"/>
    </source>
</evidence>
<dbReference type="Pfam" id="PF03009">
    <property type="entry name" value="GDPD"/>
    <property type="match status" value="1"/>
</dbReference>
<keyword evidence="8" id="KW-1185">Reference proteome</keyword>
<protein>
    <recommendedName>
        <fullName evidence="2">glycerophosphodiester phosphodiesterase</fullName>
        <ecNumber evidence="2">3.1.4.46</ecNumber>
    </recommendedName>
</protein>
<gene>
    <name evidence="7" type="ORF">HU200_038615</name>
</gene>